<comment type="function">
    <text evidence="8">Component of the signal peptidase complex (SPC) which catalyzes the cleavage of N-terminal signal sequences from nascent proteins as they are translocated into the lumen of the endoplasmic reticulum. Dispensable for SPC enzymatic activity.</text>
</comment>
<evidence type="ECO:0000256" key="5">
    <source>
        <dbReference type="ARBA" id="ARBA00022824"/>
    </source>
</evidence>
<keyword evidence="4 10" id="KW-0812">Transmembrane</keyword>
<evidence type="ECO:0000256" key="1">
    <source>
        <dbReference type="ARBA" id="ARBA00004477"/>
    </source>
</evidence>
<feature type="region of interest" description="Disordered" evidence="9">
    <location>
        <begin position="95"/>
        <end position="119"/>
    </location>
</feature>
<evidence type="ECO:0000256" key="8">
    <source>
        <dbReference type="ARBA" id="ARBA00045204"/>
    </source>
</evidence>
<keyword evidence="6 10" id="KW-1133">Transmembrane helix</keyword>
<evidence type="ECO:0000256" key="9">
    <source>
        <dbReference type="SAM" id="MobiDB-lite"/>
    </source>
</evidence>
<dbReference type="GO" id="GO:0005787">
    <property type="term" value="C:signal peptidase complex"/>
    <property type="evidence" value="ECO:0007669"/>
    <property type="project" value="InterPro"/>
</dbReference>
<evidence type="ECO:0000256" key="6">
    <source>
        <dbReference type="ARBA" id="ARBA00022989"/>
    </source>
</evidence>
<proteinExistence type="inferred from homology"/>
<comment type="subcellular location">
    <subcellularLocation>
        <location evidence="1">Endoplasmic reticulum membrane</location>
        <topology evidence="1">Multi-pass membrane protein</topology>
    </subcellularLocation>
</comment>
<evidence type="ECO:0000313" key="12">
    <source>
        <dbReference type="Proteomes" id="UP000245783"/>
    </source>
</evidence>
<feature type="transmembrane region" description="Helical" evidence="10">
    <location>
        <begin position="38"/>
        <end position="57"/>
    </location>
</feature>
<feature type="compositionally biased region" description="Basic and acidic residues" evidence="9">
    <location>
        <begin position="100"/>
        <end position="119"/>
    </location>
</feature>
<dbReference type="Proteomes" id="UP000245783">
    <property type="component" value="Unassembled WGS sequence"/>
</dbReference>
<organism evidence="11 12">
    <name type="scientific">Ceraceosorus guamensis</name>
    <dbReference type="NCBI Taxonomy" id="1522189"/>
    <lineage>
        <taxon>Eukaryota</taxon>
        <taxon>Fungi</taxon>
        <taxon>Dikarya</taxon>
        <taxon>Basidiomycota</taxon>
        <taxon>Ustilaginomycotina</taxon>
        <taxon>Exobasidiomycetes</taxon>
        <taxon>Ceraceosorales</taxon>
        <taxon>Ceraceosoraceae</taxon>
        <taxon>Ceraceosorus</taxon>
    </lineage>
</organism>
<dbReference type="RefSeq" id="XP_025366860.1">
    <property type="nucleotide sequence ID" value="XM_025514769.1"/>
</dbReference>
<evidence type="ECO:0000256" key="3">
    <source>
        <dbReference type="ARBA" id="ARBA00017059"/>
    </source>
</evidence>
<dbReference type="AlphaFoldDB" id="A0A316VQT1"/>
<evidence type="ECO:0000313" key="11">
    <source>
        <dbReference type="EMBL" id="PWN39700.1"/>
    </source>
</evidence>
<dbReference type="InParanoid" id="A0A316VQT1"/>
<accession>A0A316VQT1</accession>
<name>A0A316VQT1_9BASI</name>
<dbReference type="PANTHER" id="PTHR13202:SF0">
    <property type="entry name" value="SIGNAL PEPTIDASE COMPLEX SUBUNIT 1"/>
    <property type="match status" value="1"/>
</dbReference>
<dbReference type="GeneID" id="37036639"/>
<evidence type="ECO:0000256" key="4">
    <source>
        <dbReference type="ARBA" id="ARBA00022692"/>
    </source>
</evidence>
<dbReference type="EMBL" id="KZ819449">
    <property type="protein sequence ID" value="PWN39700.1"/>
    <property type="molecule type" value="Genomic_DNA"/>
</dbReference>
<dbReference type="GO" id="GO:0006465">
    <property type="term" value="P:signal peptide processing"/>
    <property type="evidence" value="ECO:0007669"/>
    <property type="project" value="InterPro"/>
</dbReference>
<protein>
    <recommendedName>
        <fullName evidence="3">Signal peptidase complex subunit 1</fullName>
    </recommendedName>
</protein>
<sequence>MSGLVQKVTDTVNAWLENARIAAEGKIPFQGQRLADRIMQELLVLAAVISFAAGYLLESLSALMYIYGISTLLAIILVVPAWPMYKKNPVRWLPNLPSDDALRKGEDRKESASASKKDS</sequence>
<dbReference type="PANTHER" id="PTHR13202">
    <property type="entry name" value="MICROSOMAL SIGNAL PEPTIDASE 12 KDA SUBUNIT"/>
    <property type="match status" value="1"/>
</dbReference>
<evidence type="ECO:0000256" key="10">
    <source>
        <dbReference type="SAM" id="Phobius"/>
    </source>
</evidence>
<gene>
    <name evidence="11" type="ORF">IE81DRAFT_326258</name>
</gene>
<dbReference type="Pfam" id="PF06645">
    <property type="entry name" value="SPC12"/>
    <property type="match status" value="1"/>
</dbReference>
<keyword evidence="12" id="KW-1185">Reference proteome</keyword>
<keyword evidence="5" id="KW-0256">Endoplasmic reticulum</keyword>
<dbReference type="STRING" id="1522189.A0A316VQT1"/>
<dbReference type="InterPro" id="IPR009542">
    <property type="entry name" value="Spc1/SPCS1"/>
</dbReference>
<reference evidence="11 12" key="1">
    <citation type="journal article" date="2018" name="Mol. Biol. Evol.">
        <title>Broad Genomic Sampling Reveals a Smut Pathogenic Ancestry of the Fungal Clade Ustilaginomycotina.</title>
        <authorList>
            <person name="Kijpornyongpan T."/>
            <person name="Mondo S.J."/>
            <person name="Barry K."/>
            <person name="Sandor L."/>
            <person name="Lee J."/>
            <person name="Lipzen A."/>
            <person name="Pangilinan J."/>
            <person name="LaButti K."/>
            <person name="Hainaut M."/>
            <person name="Henrissat B."/>
            <person name="Grigoriev I.V."/>
            <person name="Spatafora J.W."/>
            <person name="Aime M.C."/>
        </authorList>
    </citation>
    <scope>NUCLEOTIDE SEQUENCE [LARGE SCALE GENOMIC DNA]</scope>
    <source>
        <strain evidence="11 12">MCA 4658</strain>
    </source>
</reference>
<evidence type="ECO:0000256" key="2">
    <source>
        <dbReference type="ARBA" id="ARBA00005245"/>
    </source>
</evidence>
<dbReference type="FunCoup" id="A0A316VQT1">
    <property type="interactions" value="54"/>
</dbReference>
<feature type="transmembrane region" description="Helical" evidence="10">
    <location>
        <begin position="63"/>
        <end position="82"/>
    </location>
</feature>
<dbReference type="GO" id="GO:0045047">
    <property type="term" value="P:protein targeting to ER"/>
    <property type="evidence" value="ECO:0007669"/>
    <property type="project" value="TreeGrafter"/>
</dbReference>
<evidence type="ECO:0000256" key="7">
    <source>
        <dbReference type="ARBA" id="ARBA00023136"/>
    </source>
</evidence>
<dbReference type="OrthoDB" id="263893at2759"/>
<comment type="similarity">
    <text evidence="2">Belongs to the SPCS1 family.</text>
</comment>
<keyword evidence="7 10" id="KW-0472">Membrane</keyword>